<dbReference type="HOGENOM" id="CLU_2387574_0_0_1"/>
<organism evidence="2 3">
    <name type="scientific">Sphaerobolus stellatus (strain SS14)</name>
    <dbReference type="NCBI Taxonomy" id="990650"/>
    <lineage>
        <taxon>Eukaryota</taxon>
        <taxon>Fungi</taxon>
        <taxon>Dikarya</taxon>
        <taxon>Basidiomycota</taxon>
        <taxon>Agaricomycotina</taxon>
        <taxon>Agaricomycetes</taxon>
        <taxon>Phallomycetidae</taxon>
        <taxon>Geastrales</taxon>
        <taxon>Sphaerobolaceae</taxon>
        <taxon>Sphaerobolus</taxon>
    </lineage>
</organism>
<reference evidence="2 3" key="1">
    <citation type="submission" date="2014-06" db="EMBL/GenBank/DDBJ databases">
        <title>Evolutionary Origins and Diversification of the Mycorrhizal Mutualists.</title>
        <authorList>
            <consortium name="DOE Joint Genome Institute"/>
            <consortium name="Mycorrhizal Genomics Consortium"/>
            <person name="Kohler A."/>
            <person name="Kuo A."/>
            <person name="Nagy L.G."/>
            <person name="Floudas D."/>
            <person name="Copeland A."/>
            <person name="Barry K.W."/>
            <person name="Cichocki N."/>
            <person name="Veneault-Fourrey C."/>
            <person name="LaButti K."/>
            <person name="Lindquist E.A."/>
            <person name="Lipzen A."/>
            <person name="Lundell T."/>
            <person name="Morin E."/>
            <person name="Murat C."/>
            <person name="Riley R."/>
            <person name="Ohm R."/>
            <person name="Sun H."/>
            <person name="Tunlid A."/>
            <person name="Henrissat B."/>
            <person name="Grigoriev I.V."/>
            <person name="Hibbett D.S."/>
            <person name="Martin F."/>
        </authorList>
    </citation>
    <scope>NUCLEOTIDE SEQUENCE [LARGE SCALE GENOMIC DNA]</scope>
    <source>
        <strain evidence="2 3">SS14</strain>
    </source>
</reference>
<gene>
    <name evidence="2" type="ORF">M422DRAFT_34404</name>
</gene>
<dbReference type="EMBL" id="KN837181">
    <property type="protein sequence ID" value="KIJ36166.1"/>
    <property type="molecule type" value="Genomic_DNA"/>
</dbReference>
<evidence type="ECO:0000313" key="2">
    <source>
        <dbReference type="EMBL" id="KIJ36166.1"/>
    </source>
</evidence>
<dbReference type="Proteomes" id="UP000054279">
    <property type="component" value="Unassembled WGS sequence"/>
</dbReference>
<evidence type="ECO:0000313" key="3">
    <source>
        <dbReference type="Proteomes" id="UP000054279"/>
    </source>
</evidence>
<sequence length="94" mass="10427">MPPVQTPPKRHQCLYGMKRTHRNMSAKIALPNASLSDPSSCSQTASSTQSHLLVTGATSEHPQTRFRGTNAGGWNAHVTRRIVRFVEEVSVRSW</sequence>
<proteinExistence type="predicted"/>
<feature type="region of interest" description="Disordered" evidence="1">
    <location>
        <begin position="39"/>
        <end position="72"/>
    </location>
</feature>
<feature type="compositionally biased region" description="Low complexity" evidence="1">
    <location>
        <begin position="39"/>
        <end position="50"/>
    </location>
</feature>
<accession>A0A0C9VFH4</accession>
<dbReference type="AlphaFoldDB" id="A0A0C9VFH4"/>
<name>A0A0C9VFH4_SPHS4</name>
<keyword evidence="3" id="KW-1185">Reference proteome</keyword>
<evidence type="ECO:0000256" key="1">
    <source>
        <dbReference type="SAM" id="MobiDB-lite"/>
    </source>
</evidence>
<protein>
    <submittedName>
        <fullName evidence="2">Uncharacterized protein</fullName>
    </submittedName>
</protein>